<gene>
    <name evidence="1" type="ORF">U6C28_07470</name>
</gene>
<sequence length="258" mass="28355">MKSIGTLEIGSLVTFHDLDFDTVSETKGFETTRGAIGYLWRVANHNHFREGTTILVAEHAFINSVYFTNIAGRAYLTSSIRKTLITELDKLSASFRSFLVPIPVGGQNTGNIIYDYISIFTADEINASAPTSALDYDTLSMGTIPNLMNSIRPISTDNEVFLRNRPGTMWTRSGGDEGAYYVQTSGTPMLVNSSSTASVKYQPIRPYVIIDSSAPISAQKYYNVWLFAGAHPEPVGYFKQNSVWAPFFAKSAIKGGTV</sequence>
<dbReference type="Proteomes" id="UP001289615">
    <property type="component" value="Unassembled WGS sequence"/>
</dbReference>
<evidence type="ECO:0008006" key="3">
    <source>
        <dbReference type="Google" id="ProtNLM"/>
    </source>
</evidence>
<dbReference type="RefSeq" id="WP_322611160.1">
    <property type="nucleotide sequence ID" value="NZ_JAXLNX010000006.1"/>
</dbReference>
<proteinExistence type="predicted"/>
<organism evidence="1 2">
    <name type="scientific">Lysinibacillus irui</name>
    <dbReference type="NCBI Taxonomy" id="2998077"/>
    <lineage>
        <taxon>Bacteria</taxon>
        <taxon>Bacillati</taxon>
        <taxon>Bacillota</taxon>
        <taxon>Bacilli</taxon>
        <taxon>Bacillales</taxon>
        <taxon>Bacillaceae</taxon>
        <taxon>Lysinibacillus</taxon>
    </lineage>
</organism>
<reference evidence="1 2" key="1">
    <citation type="submission" date="2023-12" db="EMBL/GenBank/DDBJ databases">
        <title>Genome comparison identifies genes involved in endophytic behavior of Lysinibacillus irui and provides insights into its role as a plant-growth promoting bacterium.</title>
        <authorList>
            <person name="Hilario S."/>
            <person name="Matos I."/>
            <person name="Goncalves M.F.M."/>
            <person name="Pardo C.A."/>
            <person name="Santos M.J."/>
        </authorList>
    </citation>
    <scope>NUCLEOTIDE SEQUENCE [LARGE SCALE GENOMIC DNA]</scope>
    <source>
        <strain evidence="1 2">B3</strain>
    </source>
</reference>
<evidence type="ECO:0000313" key="1">
    <source>
        <dbReference type="EMBL" id="MEA0976138.1"/>
    </source>
</evidence>
<dbReference type="EMBL" id="JAXUIA010000003">
    <property type="protein sequence ID" value="MEA0976138.1"/>
    <property type="molecule type" value="Genomic_DNA"/>
</dbReference>
<protein>
    <recommendedName>
        <fullName evidence="3">Virion structural protein</fullName>
    </recommendedName>
</protein>
<keyword evidence="2" id="KW-1185">Reference proteome</keyword>
<evidence type="ECO:0000313" key="2">
    <source>
        <dbReference type="Proteomes" id="UP001289615"/>
    </source>
</evidence>
<accession>A0ABU5NJB6</accession>
<name>A0ABU5NJB6_9BACI</name>
<comment type="caution">
    <text evidence="1">The sequence shown here is derived from an EMBL/GenBank/DDBJ whole genome shotgun (WGS) entry which is preliminary data.</text>
</comment>